<dbReference type="Pfam" id="PF12802">
    <property type="entry name" value="MarR_2"/>
    <property type="match status" value="1"/>
</dbReference>
<dbReference type="InterPro" id="IPR036390">
    <property type="entry name" value="WH_DNA-bd_sf"/>
</dbReference>
<comment type="caution">
    <text evidence="3">The sequence shown here is derived from an EMBL/GenBank/DDBJ whole genome shotgun (WGS) entry which is preliminary data.</text>
</comment>
<sequence>MAVAQHTAAELVYCIFDLQRTLRCTTTASVQAADLGVALEGVLRIVAGGEPLRASDVAARLGVGASALSRQVAELEEHNFIFRKPDPADGRAHLLSASEPGRKYLAQIQRRRAGTVQQMLAGWSEEEAANTAHTVQHLTQTLRDAVMPQPRTQKYGPIQDNQSQTLAGVN</sequence>
<dbReference type="Gene3D" id="1.10.10.10">
    <property type="entry name" value="Winged helix-like DNA-binding domain superfamily/Winged helix DNA-binding domain"/>
    <property type="match status" value="1"/>
</dbReference>
<dbReference type="PROSITE" id="PS50995">
    <property type="entry name" value="HTH_MARR_2"/>
    <property type="match status" value="1"/>
</dbReference>
<dbReference type="AlphaFoldDB" id="A0A931CJ73"/>
<feature type="region of interest" description="Disordered" evidence="1">
    <location>
        <begin position="151"/>
        <end position="170"/>
    </location>
</feature>
<feature type="compositionally biased region" description="Polar residues" evidence="1">
    <location>
        <begin position="159"/>
        <end position="170"/>
    </location>
</feature>
<keyword evidence="4" id="KW-1185">Reference proteome</keyword>
<dbReference type="PANTHER" id="PTHR39515:SF2">
    <property type="entry name" value="HTH-TYPE TRANSCRIPTIONAL REGULATOR RV0880"/>
    <property type="match status" value="1"/>
</dbReference>
<protein>
    <submittedName>
        <fullName evidence="3">MarR family transcriptional regulator</fullName>
    </submittedName>
</protein>
<evidence type="ECO:0000256" key="1">
    <source>
        <dbReference type="SAM" id="MobiDB-lite"/>
    </source>
</evidence>
<feature type="domain" description="HTH marR-type" evidence="2">
    <location>
        <begin position="8"/>
        <end position="140"/>
    </location>
</feature>
<evidence type="ECO:0000259" key="2">
    <source>
        <dbReference type="PROSITE" id="PS50995"/>
    </source>
</evidence>
<dbReference type="InterPro" id="IPR036388">
    <property type="entry name" value="WH-like_DNA-bd_sf"/>
</dbReference>
<dbReference type="InterPro" id="IPR052526">
    <property type="entry name" value="HTH-type_Bedaq_tolerance"/>
</dbReference>
<dbReference type="EMBL" id="JADNYM010000010">
    <property type="protein sequence ID" value="MBG0739597.1"/>
    <property type="molecule type" value="Genomic_DNA"/>
</dbReference>
<dbReference type="SUPFAM" id="SSF46785">
    <property type="entry name" value="Winged helix' DNA-binding domain"/>
    <property type="match status" value="1"/>
</dbReference>
<dbReference type="Proteomes" id="UP000655366">
    <property type="component" value="Unassembled WGS sequence"/>
</dbReference>
<evidence type="ECO:0000313" key="4">
    <source>
        <dbReference type="Proteomes" id="UP000655366"/>
    </source>
</evidence>
<reference evidence="3 4" key="1">
    <citation type="submission" date="2020-11" db="EMBL/GenBank/DDBJ databases">
        <title>Arthrobacter antarcticus sp. nov., isolated from Antarctic Soil.</title>
        <authorList>
            <person name="Li J."/>
        </authorList>
    </citation>
    <scope>NUCLEOTIDE SEQUENCE [LARGE SCALE GENOMIC DNA]</scope>
    <source>
        <strain evidence="3 4">Z1-20</strain>
    </source>
</reference>
<proteinExistence type="predicted"/>
<name>A0A931CJ73_9MICC</name>
<dbReference type="RefSeq" id="WP_196396539.1">
    <property type="nucleotide sequence ID" value="NZ_JADNYM010000010.1"/>
</dbReference>
<evidence type="ECO:0000313" key="3">
    <source>
        <dbReference type="EMBL" id="MBG0739597.1"/>
    </source>
</evidence>
<dbReference type="InterPro" id="IPR000835">
    <property type="entry name" value="HTH_MarR-typ"/>
</dbReference>
<gene>
    <name evidence="3" type="ORF">IV500_09390</name>
</gene>
<dbReference type="SMART" id="SM00347">
    <property type="entry name" value="HTH_MARR"/>
    <property type="match status" value="1"/>
</dbReference>
<dbReference type="GO" id="GO:0003700">
    <property type="term" value="F:DNA-binding transcription factor activity"/>
    <property type="evidence" value="ECO:0007669"/>
    <property type="project" value="InterPro"/>
</dbReference>
<accession>A0A931CJ73</accession>
<organism evidence="3 4">
    <name type="scientific">Arthrobacter terrae</name>
    <dbReference type="NCBI Taxonomy" id="2935737"/>
    <lineage>
        <taxon>Bacteria</taxon>
        <taxon>Bacillati</taxon>
        <taxon>Actinomycetota</taxon>
        <taxon>Actinomycetes</taxon>
        <taxon>Micrococcales</taxon>
        <taxon>Micrococcaceae</taxon>
        <taxon>Arthrobacter</taxon>
    </lineage>
</organism>
<dbReference type="PANTHER" id="PTHR39515">
    <property type="entry name" value="CONSERVED PROTEIN"/>
    <property type="match status" value="1"/>
</dbReference>